<organism evidence="1 2">
    <name type="scientific">Homarus americanus</name>
    <name type="common">American lobster</name>
    <dbReference type="NCBI Taxonomy" id="6706"/>
    <lineage>
        <taxon>Eukaryota</taxon>
        <taxon>Metazoa</taxon>
        <taxon>Ecdysozoa</taxon>
        <taxon>Arthropoda</taxon>
        <taxon>Crustacea</taxon>
        <taxon>Multicrustacea</taxon>
        <taxon>Malacostraca</taxon>
        <taxon>Eumalacostraca</taxon>
        <taxon>Eucarida</taxon>
        <taxon>Decapoda</taxon>
        <taxon>Pleocyemata</taxon>
        <taxon>Astacidea</taxon>
        <taxon>Nephropoidea</taxon>
        <taxon>Nephropidae</taxon>
        <taxon>Homarus</taxon>
    </lineage>
</organism>
<dbReference type="PANTHER" id="PTHR45913:SF19">
    <property type="entry name" value="LOW QUALITY PROTEIN: ZINC FINGER BED DOMAIN-CONTAINING PROTEIN 5-LIKE"/>
    <property type="match status" value="1"/>
</dbReference>
<dbReference type="Proteomes" id="UP000747542">
    <property type="component" value="Unassembled WGS sequence"/>
</dbReference>
<feature type="non-terminal residue" evidence="1">
    <location>
        <position position="1"/>
    </location>
</feature>
<name>A0A8J5MKC6_HOMAM</name>
<proteinExistence type="predicted"/>
<protein>
    <submittedName>
        <fullName evidence="1">Zinc finger MYM-type protein 6-like 3</fullName>
    </submittedName>
</protein>
<dbReference type="PANTHER" id="PTHR45913">
    <property type="entry name" value="EPM2A-INTERACTING PROTEIN 1"/>
    <property type="match status" value="1"/>
</dbReference>
<dbReference type="EMBL" id="JAHLQT010044109">
    <property type="protein sequence ID" value="KAG7154703.1"/>
    <property type="molecule type" value="Genomic_DNA"/>
</dbReference>
<evidence type="ECO:0000313" key="1">
    <source>
        <dbReference type="EMBL" id="KAG7154703.1"/>
    </source>
</evidence>
<sequence>MLGAQQGFAACVKELNPNDLIIHCLLHHESLALKKAVWLFWKTCSDFGSEHIHLLCLSVVRNELEIFLNHFVSETKWLLQMAYLTDLLSEINCPNASVQDIGVETTGNAIGTATLNFLHGHAILLERCSSVTTDGAAAMVGVRNGAAAMIKEHATNWHEFTLQNLASEKLSHDKVNSPFDKVMEQLQLCEGMEECDRTLLYYSEVHWLSRGTVLRRLFEFLSETDCPRAAHFHNDLLISKLGYLADMFEKLNVLNVSLQGKDMDPSCGNKCDKFQKWIKKFRKADEDIPTPKPRSGRPRKIQNHTSKVIKRQLDKNPTLTARKLKENNPALLQDVSVRCISDHLLKDLQYRSCCAKFFLLSAKNMRDRIAFSKKYKTGNKSCGVMSQCLWCRLAAGPSVSGVPRSAQMTPLQS</sequence>
<dbReference type="AlphaFoldDB" id="A0A8J5MKC6"/>
<reference evidence="1" key="1">
    <citation type="journal article" date="2021" name="Sci. Adv.">
        <title>The American lobster genome reveals insights on longevity, neural, and immune adaptations.</title>
        <authorList>
            <person name="Polinski J.M."/>
            <person name="Zimin A.V."/>
            <person name="Clark K.F."/>
            <person name="Kohn A.B."/>
            <person name="Sadowski N."/>
            <person name="Timp W."/>
            <person name="Ptitsyn A."/>
            <person name="Khanna P."/>
            <person name="Romanova D.Y."/>
            <person name="Williams P."/>
            <person name="Greenwood S.J."/>
            <person name="Moroz L.L."/>
            <person name="Walt D.R."/>
            <person name="Bodnar A.G."/>
        </authorList>
    </citation>
    <scope>NUCLEOTIDE SEQUENCE</scope>
    <source>
        <strain evidence="1">GMGI-L3</strain>
    </source>
</reference>
<accession>A0A8J5MKC6</accession>
<gene>
    <name evidence="1" type="primary">Zmym6-L3</name>
    <name evidence="1" type="ORF">Hamer_G015065</name>
</gene>
<evidence type="ECO:0000313" key="2">
    <source>
        <dbReference type="Proteomes" id="UP000747542"/>
    </source>
</evidence>
<keyword evidence="2" id="KW-1185">Reference proteome</keyword>
<comment type="caution">
    <text evidence="1">The sequence shown here is derived from an EMBL/GenBank/DDBJ whole genome shotgun (WGS) entry which is preliminary data.</text>
</comment>